<feature type="repeat" description="ANK" evidence="3">
    <location>
        <begin position="371"/>
        <end position="403"/>
    </location>
</feature>
<dbReference type="SUPFAM" id="SSF48403">
    <property type="entry name" value="Ankyrin repeat"/>
    <property type="match status" value="1"/>
</dbReference>
<dbReference type="Proteomes" id="UP000241890">
    <property type="component" value="Unassembled WGS sequence"/>
</dbReference>
<dbReference type="Gene3D" id="1.25.40.20">
    <property type="entry name" value="Ankyrin repeat-containing domain"/>
    <property type="match status" value="2"/>
</dbReference>
<dbReference type="OrthoDB" id="20872at2759"/>
<protein>
    <submittedName>
        <fullName evidence="5">Ankyrin repeat domain-containing protein 50</fullName>
    </submittedName>
</protein>
<feature type="repeat" description="ANK" evidence="3">
    <location>
        <begin position="405"/>
        <end position="429"/>
    </location>
</feature>
<feature type="repeat" description="ANK" evidence="3">
    <location>
        <begin position="338"/>
        <end position="370"/>
    </location>
</feature>
<feature type="region of interest" description="Disordered" evidence="4">
    <location>
        <begin position="592"/>
        <end position="683"/>
    </location>
</feature>
<dbReference type="InterPro" id="IPR050889">
    <property type="entry name" value="Dendritic_Spine_Reg/Scaffold"/>
</dbReference>
<sequence length="865" mass="96631">MEAAQDDFVVAFKVPRDKSRTLGLRLAQLPGGRGAVFDGWRDDKDSTGENHELLEVGDRLLAVDEVLVAPGTSSFERIGRLVREAIESLLRKDEELEAEENETRRYGLAPVRSKYTSTPNQRTSLRIQLRFRKPSHEQSVLLDTDDFDMSSEDEATAPTGAALGAWFCPPNDSMNGAAFEGLVADAAPGVQRAFKDVRPGLRLIAVNNRAVEGLKFDVVLDCVREAVFPLVLRLGGAPVVSDPEETRAIARGLDPHFRILQKPFGAAHLAGFFASLAEADREQVVNRIQDGLRLDVRDSGGRTPLMCACMLAREDDAAYFVELFLHEGAEVAEVDSNNAASALHFAARIGHDRVTRLLLTAGANPNLADRQGRTPVLEAIICNNIGTVETLLHAGGDAGLVERSAGWNGLHYAALNGRENIVELLMRRGKLSPHTRTLPGPWRAPRTALDIAREAEHVDAACLLHESLMREPLQRVYPRGGDWVIADETLAVVDLPWRQGDNFRSLHAVETKRRNRACNKLDFFRSNRPIGRQDPRELLRQENAISAFDDGEGGAEFWLGSREALLKNTYRENKSIDAVILILDSGIDRYRNANNKDCAGDRDCDGARPPRSKEENHQKRSEGSDEQHVLHDHGERHSLGNKESKETHGEERQGIQRERDAQAERETGPEGEDMAESDSIDACEEKGLDVDDARLKWVGELEDHYIIQRGISTFEDLTSSHLSRLIRFIEGAEQKKRRLLIAAADANASEALLMPSVILMAYFMISKNMRLAEAREILRQRCYFYTAGAAHEKALRLREMTNCVELQAESEAAALIAHETRPEMPRVFLPEPWLQGLQTLEDHILARRIKAARRRQADFRTKFIM</sequence>
<evidence type="ECO:0000256" key="1">
    <source>
        <dbReference type="ARBA" id="ARBA00022737"/>
    </source>
</evidence>
<dbReference type="InParanoid" id="A0A2R5GR82"/>
<feature type="compositionally biased region" description="Acidic residues" evidence="4">
    <location>
        <begin position="669"/>
        <end position="682"/>
    </location>
</feature>
<name>A0A2R5GR82_9STRA</name>
<reference evidence="5 6" key="1">
    <citation type="submission" date="2017-12" db="EMBL/GenBank/DDBJ databases">
        <title>Sequencing, de novo assembly and annotation of complete genome of a new Thraustochytrid species, strain FCC1311.</title>
        <authorList>
            <person name="Sedici K."/>
            <person name="Godart F."/>
            <person name="Aiese Cigliano R."/>
            <person name="Sanseverino W."/>
            <person name="Barakat M."/>
            <person name="Ortet P."/>
            <person name="Marechal E."/>
            <person name="Cagnac O."/>
            <person name="Amato A."/>
        </authorList>
    </citation>
    <scope>NUCLEOTIDE SEQUENCE [LARGE SCALE GENOMIC DNA]</scope>
</reference>
<comment type="caution">
    <text evidence="5">The sequence shown here is derived from an EMBL/GenBank/DDBJ whole genome shotgun (WGS) entry which is preliminary data.</text>
</comment>
<dbReference type="EMBL" id="BEYU01000144">
    <property type="protein sequence ID" value="GBG33105.1"/>
    <property type="molecule type" value="Genomic_DNA"/>
</dbReference>
<evidence type="ECO:0000313" key="5">
    <source>
        <dbReference type="EMBL" id="GBG33105.1"/>
    </source>
</evidence>
<dbReference type="PANTHER" id="PTHR24166:SF48">
    <property type="entry name" value="PROTEIN VAPYRIN"/>
    <property type="match status" value="1"/>
</dbReference>
<dbReference type="SMART" id="SM00248">
    <property type="entry name" value="ANK"/>
    <property type="match status" value="4"/>
</dbReference>
<dbReference type="PROSITE" id="PS50088">
    <property type="entry name" value="ANK_REPEAT"/>
    <property type="match status" value="4"/>
</dbReference>
<accession>A0A2R5GR82</accession>
<proteinExistence type="predicted"/>
<evidence type="ECO:0000313" key="6">
    <source>
        <dbReference type="Proteomes" id="UP000241890"/>
    </source>
</evidence>
<evidence type="ECO:0000256" key="3">
    <source>
        <dbReference type="PROSITE-ProRule" id="PRU00023"/>
    </source>
</evidence>
<dbReference type="PROSITE" id="PS50297">
    <property type="entry name" value="ANK_REP_REGION"/>
    <property type="match status" value="2"/>
</dbReference>
<dbReference type="Pfam" id="PF12796">
    <property type="entry name" value="Ank_2"/>
    <property type="match status" value="1"/>
</dbReference>
<organism evidence="5 6">
    <name type="scientific">Hondaea fermentalgiana</name>
    <dbReference type="NCBI Taxonomy" id="2315210"/>
    <lineage>
        <taxon>Eukaryota</taxon>
        <taxon>Sar</taxon>
        <taxon>Stramenopiles</taxon>
        <taxon>Bigyra</taxon>
        <taxon>Labyrinthulomycetes</taxon>
        <taxon>Thraustochytrida</taxon>
        <taxon>Thraustochytriidae</taxon>
        <taxon>Hondaea</taxon>
    </lineage>
</organism>
<keyword evidence="6" id="KW-1185">Reference proteome</keyword>
<gene>
    <name evidence="5" type="ORF">FCC1311_093292</name>
</gene>
<dbReference type="PANTHER" id="PTHR24166">
    <property type="entry name" value="ROLLING PEBBLES, ISOFORM B"/>
    <property type="match status" value="1"/>
</dbReference>
<keyword evidence="1" id="KW-0677">Repeat</keyword>
<keyword evidence="2 3" id="KW-0040">ANK repeat</keyword>
<dbReference type="AlphaFoldDB" id="A0A2R5GR82"/>
<evidence type="ECO:0000256" key="4">
    <source>
        <dbReference type="SAM" id="MobiDB-lite"/>
    </source>
</evidence>
<dbReference type="InterPro" id="IPR002110">
    <property type="entry name" value="Ankyrin_rpt"/>
</dbReference>
<dbReference type="InterPro" id="IPR036770">
    <property type="entry name" value="Ankyrin_rpt-contain_sf"/>
</dbReference>
<feature type="repeat" description="ANK" evidence="3">
    <location>
        <begin position="300"/>
        <end position="336"/>
    </location>
</feature>
<evidence type="ECO:0000256" key="2">
    <source>
        <dbReference type="ARBA" id="ARBA00023043"/>
    </source>
</evidence>
<feature type="compositionally biased region" description="Basic and acidic residues" evidence="4">
    <location>
        <begin position="598"/>
        <end position="668"/>
    </location>
</feature>